<organism evidence="6 7">
    <name type="scientific">Solanum bulbocastanum</name>
    <name type="common">Wild potato</name>
    <dbReference type="NCBI Taxonomy" id="147425"/>
    <lineage>
        <taxon>Eukaryota</taxon>
        <taxon>Viridiplantae</taxon>
        <taxon>Streptophyta</taxon>
        <taxon>Embryophyta</taxon>
        <taxon>Tracheophyta</taxon>
        <taxon>Spermatophyta</taxon>
        <taxon>Magnoliopsida</taxon>
        <taxon>eudicotyledons</taxon>
        <taxon>Gunneridae</taxon>
        <taxon>Pentapetalae</taxon>
        <taxon>asterids</taxon>
        <taxon>lamiids</taxon>
        <taxon>Solanales</taxon>
        <taxon>Solanaceae</taxon>
        <taxon>Solanoideae</taxon>
        <taxon>Solaneae</taxon>
        <taxon>Solanum</taxon>
    </lineage>
</organism>
<dbReference type="AlphaFoldDB" id="A0AAN8UCN1"/>
<dbReference type="Proteomes" id="UP001371456">
    <property type="component" value="Unassembled WGS sequence"/>
</dbReference>
<dbReference type="PANTHER" id="PTHR38537">
    <property type="entry name" value="JITTERBUG, ISOFORM N"/>
    <property type="match status" value="1"/>
</dbReference>
<sequence length="1016" mass="112477">MLASLVILPKDAFGNNISSASDQGLNSYNFTFSVSTFNGSVATILDFTNKGWDISGYLVAEFIAATAGTLLLNIQGDNQTLSSSPLIFVVNPGLLVVSKCSLQWEVETKYFQIFSLVEGFIHQHDQYGNLVPGLYEFDVEVIENGTNLIIPVTDIQFRQVGLGIQLFSFSLMEPGDFKLMIHHKELNNSISTMPFHFTVYIGYCDGMNSIVNGSGLNDSVAGEASMFSVLLKDAYLYPSLVEIECLQVQVVNEFDSYQPQASIHPMKMAHGTLCGTNFNCSAHNDVELAFTPLAETNLEPRNMRFSAFDVNYTPERSGIYEIRVFCGNIPLNGGHPFRKAVSAGKVNTSLSGLVKPSPKVPKLTKNEVTVQLMDSYSNPVLLQQSKLELEISSVNSSGSSIWTFSDNKDGTYSGTYLAKDVGTFELCASFDGMRLMPCPFGVNVYTSEYFPRVQNDSVWVWEDDSIAFDALENDYFAGHNITIFEFSKPGCGSILQYDHLFRYTPFKGFYGKDSFSYTICDVNGNIASGGVDISVLSIPPQFVSVPSQLLAIEDVISPRFGGFSGLEIIYSDSTENISITFNAQSGIVFLSPMLMKFWQPAWSISSTFREVGKSTELTLTGCVEEINFAIQSLQYFGNENFYGTDTIHVSTMNTNGNNSLDIPILVEPINDPPLINLPPFVIMDQGSEEVSIFSRDRNKSAVFVGDPDLLHYPGNTSRFLVMFSVEVSSGFLSTKLPANLISTTELKFKTSYQWQPLQTFVTISEHFMVKAKGIRFRGTLEDCNSVLEQLLYHVCSRDPKLLLSFSAGSFPYIFLCYIIDVLFPDNMGDEHRASLIVTVNDMGNYGCYPGCTDLMSMPHFVEVSVSLMREKPLSLLFAHVFGSAIIVEFILVLSFGVILLFFICKCAFVLINEKRRQASQDFELSNVKNSQEGTLTKDLSDKMTRVRGCCSNFFMSNLQLSKFHLRSCLQVGIGGFPKATKTSSSDQLEMTSPSGPSAVASAKDEQLEELPSSLLR</sequence>
<dbReference type="GO" id="GO:0051015">
    <property type="term" value="F:actin filament binding"/>
    <property type="evidence" value="ECO:0007669"/>
    <property type="project" value="InterPro"/>
</dbReference>
<evidence type="ECO:0000256" key="3">
    <source>
        <dbReference type="SAM" id="MobiDB-lite"/>
    </source>
</evidence>
<dbReference type="InterPro" id="IPR056434">
    <property type="entry name" value="Ig_GEX2_N"/>
</dbReference>
<evidence type="ECO:0000313" key="7">
    <source>
        <dbReference type="Proteomes" id="UP001371456"/>
    </source>
</evidence>
<dbReference type="Pfam" id="PF17963">
    <property type="entry name" value="Big_9"/>
    <property type="match status" value="1"/>
</dbReference>
<keyword evidence="1" id="KW-0677">Repeat</keyword>
<evidence type="ECO:0000313" key="6">
    <source>
        <dbReference type="EMBL" id="KAK6803650.1"/>
    </source>
</evidence>
<dbReference type="PROSITE" id="PS50194">
    <property type="entry name" value="FILAMIN_REPEAT"/>
    <property type="match status" value="1"/>
</dbReference>
<evidence type="ECO:0000259" key="5">
    <source>
        <dbReference type="Pfam" id="PF23616"/>
    </source>
</evidence>
<reference evidence="6 7" key="1">
    <citation type="submission" date="2024-02" db="EMBL/GenBank/DDBJ databases">
        <title>de novo genome assembly of Solanum bulbocastanum strain 11H21.</title>
        <authorList>
            <person name="Hosaka A.J."/>
        </authorList>
    </citation>
    <scope>NUCLEOTIDE SEQUENCE [LARGE SCALE GENOMIC DNA]</scope>
    <source>
        <tissue evidence="6">Young leaves</tissue>
    </source>
</reference>
<dbReference type="Gene3D" id="2.60.40.10">
    <property type="entry name" value="Immunoglobulins"/>
    <property type="match status" value="2"/>
</dbReference>
<dbReference type="Pfam" id="PF23616">
    <property type="entry name" value="Ig_GEX2_N"/>
    <property type="match status" value="1"/>
</dbReference>
<keyword evidence="4" id="KW-0472">Membrane</keyword>
<keyword evidence="7" id="KW-1185">Reference proteome</keyword>
<proteinExistence type="predicted"/>
<name>A0AAN8UCN1_SOLBU</name>
<feature type="transmembrane region" description="Helical" evidence="4">
    <location>
        <begin position="876"/>
        <end position="903"/>
    </location>
</feature>
<protein>
    <recommendedName>
        <fullName evidence="5">GEX2 N-terminal Ig-like domain-containing protein</fullName>
    </recommendedName>
</protein>
<gene>
    <name evidence="6" type="ORF">RDI58_001434</name>
</gene>
<dbReference type="InterPro" id="IPR014756">
    <property type="entry name" value="Ig_E-set"/>
</dbReference>
<evidence type="ECO:0000256" key="2">
    <source>
        <dbReference type="PROSITE-ProRule" id="PRU00087"/>
    </source>
</evidence>
<evidence type="ECO:0000256" key="4">
    <source>
        <dbReference type="SAM" id="Phobius"/>
    </source>
</evidence>
<feature type="region of interest" description="Disordered" evidence="3">
    <location>
        <begin position="980"/>
        <end position="1016"/>
    </location>
</feature>
<dbReference type="InterPro" id="IPR017868">
    <property type="entry name" value="Filamin/ABP280_repeat-like"/>
</dbReference>
<feature type="compositionally biased region" description="Polar residues" evidence="3">
    <location>
        <begin position="980"/>
        <end position="995"/>
    </location>
</feature>
<keyword evidence="4" id="KW-1133">Transmembrane helix</keyword>
<dbReference type="GO" id="GO:0048235">
    <property type="term" value="P:pollen sperm cell differentiation"/>
    <property type="evidence" value="ECO:0007669"/>
    <property type="project" value="TreeGrafter"/>
</dbReference>
<evidence type="ECO:0000256" key="1">
    <source>
        <dbReference type="ARBA" id="ARBA00022737"/>
    </source>
</evidence>
<dbReference type="GO" id="GO:0030036">
    <property type="term" value="P:actin cytoskeleton organization"/>
    <property type="evidence" value="ECO:0007669"/>
    <property type="project" value="InterPro"/>
</dbReference>
<comment type="caution">
    <text evidence="6">The sequence shown here is derived from an EMBL/GenBank/DDBJ whole genome shotgun (WGS) entry which is preliminary data.</text>
</comment>
<feature type="domain" description="GEX2 N-terminal Ig-like" evidence="5">
    <location>
        <begin position="3"/>
        <end position="90"/>
    </location>
</feature>
<dbReference type="EMBL" id="JBANQN010000001">
    <property type="protein sequence ID" value="KAK6803650.1"/>
    <property type="molecule type" value="Genomic_DNA"/>
</dbReference>
<dbReference type="Gene3D" id="2.60.40.2810">
    <property type="match status" value="1"/>
</dbReference>
<accession>A0AAN8UCN1</accession>
<dbReference type="InterPro" id="IPR044801">
    <property type="entry name" value="Filamin"/>
</dbReference>
<dbReference type="PANTHER" id="PTHR38537:SF8">
    <property type="entry name" value="FILAMIN-A"/>
    <property type="match status" value="1"/>
</dbReference>
<dbReference type="InterPro" id="IPR013783">
    <property type="entry name" value="Ig-like_fold"/>
</dbReference>
<dbReference type="SUPFAM" id="SSF81296">
    <property type="entry name" value="E set domains"/>
    <property type="match status" value="2"/>
</dbReference>
<feature type="repeat" description="Filamin" evidence="2">
    <location>
        <begin position="338"/>
        <end position="444"/>
    </location>
</feature>
<keyword evidence="4" id="KW-0812">Transmembrane</keyword>